<dbReference type="OrthoDB" id="704518at2"/>
<dbReference type="AlphaFoldDB" id="A0A4Q1KKY7"/>
<proteinExistence type="predicted"/>
<dbReference type="EMBL" id="SBKQ01000012">
    <property type="protein sequence ID" value="RXR30095.1"/>
    <property type="molecule type" value="Genomic_DNA"/>
</dbReference>
<reference evidence="2" key="1">
    <citation type="submission" date="2019-01" db="EMBL/GenBank/DDBJ databases">
        <title>Cytophagaceae bacterium strain CAR-16.</title>
        <authorList>
            <person name="Chen W.-M."/>
        </authorList>
    </citation>
    <scope>NUCLEOTIDE SEQUENCE [LARGE SCALE GENOMIC DNA]</scope>
    <source>
        <strain evidence="2">ICH-30</strain>
    </source>
</reference>
<protein>
    <submittedName>
        <fullName evidence="1">Uncharacterized protein</fullName>
    </submittedName>
</protein>
<evidence type="ECO:0000313" key="2">
    <source>
        <dbReference type="Proteomes" id="UP000289734"/>
    </source>
</evidence>
<dbReference type="Proteomes" id="UP000289734">
    <property type="component" value="Unassembled WGS sequence"/>
</dbReference>
<comment type="caution">
    <text evidence="1">The sequence shown here is derived from an EMBL/GenBank/DDBJ whole genome shotgun (WGS) entry which is preliminary data.</text>
</comment>
<gene>
    <name evidence="1" type="ORF">EQG68_11735</name>
</gene>
<accession>A0A4Q1KKY7</accession>
<dbReference type="RefSeq" id="WP_129465080.1">
    <property type="nucleotide sequence ID" value="NZ_SBKQ01000012.1"/>
</dbReference>
<organism evidence="1 2">
    <name type="scientific">Flavobacterium piscinae</name>
    <dbReference type="NCBI Taxonomy" id="2506424"/>
    <lineage>
        <taxon>Bacteria</taxon>
        <taxon>Pseudomonadati</taxon>
        <taxon>Bacteroidota</taxon>
        <taxon>Flavobacteriia</taxon>
        <taxon>Flavobacteriales</taxon>
        <taxon>Flavobacteriaceae</taxon>
        <taxon>Flavobacterium</taxon>
    </lineage>
</organism>
<keyword evidence="2" id="KW-1185">Reference proteome</keyword>
<evidence type="ECO:0000313" key="1">
    <source>
        <dbReference type="EMBL" id="RXR30095.1"/>
    </source>
</evidence>
<name>A0A4Q1KKY7_9FLAO</name>
<sequence length="188" mass="22229">MNRKILALWFLVLSLKLFGQEKSSISILETESTWNQEVFHFPIPFAPEIKFEGLEDARFPEFWANKDNIDFWSYVFVWSINNPVKINSSFLENNIEMYFNGLMNYKNSKVLFLKSETSKNITTYVGKIKTFDNLITKSSITLNVKAQYHYCHNNKKTFVVFRFSPKNFESAIWNKLNKVSLRNDFCDL</sequence>